<evidence type="ECO:0000256" key="1">
    <source>
        <dbReference type="SAM" id="Coils"/>
    </source>
</evidence>
<accession>A0ABD2Z3F9</accession>
<proteinExistence type="predicted"/>
<keyword evidence="3" id="KW-1185">Reference proteome</keyword>
<keyword evidence="1" id="KW-0175">Coiled coil</keyword>
<gene>
    <name evidence="2" type="ORF">ACH5RR_025981</name>
</gene>
<sequence>MNELYLKYLESIQAKRLSLDARKAKLVKELEQLDIKIQGADIEIHKINDDMSRNKHLIAHLATEQTNLKNTPIACSKKTLKGTLAGIGIRSVRGFVMCDFIGQESFKIEDNFLDSKQSSFLALRVMTVCVLVRSSPMQYAIVPTTLDLIRVHRPTEETSSHFAVEEHFSETWLDT</sequence>
<evidence type="ECO:0000313" key="2">
    <source>
        <dbReference type="EMBL" id="KAL3513264.1"/>
    </source>
</evidence>
<dbReference type="AlphaFoldDB" id="A0ABD2Z3F9"/>
<reference evidence="2 3" key="1">
    <citation type="submission" date="2024-11" db="EMBL/GenBank/DDBJ databases">
        <title>A near-complete genome assembly of Cinchona calisaya.</title>
        <authorList>
            <person name="Lian D.C."/>
            <person name="Zhao X.W."/>
            <person name="Wei L."/>
        </authorList>
    </citation>
    <scope>NUCLEOTIDE SEQUENCE [LARGE SCALE GENOMIC DNA]</scope>
    <source>
        <tissue evidence="2">Nenye</tissue>
    </source>
</reference>
<evidence type="ECO:0000313" key="3">
    <source>
        <dbReference type="Proteomes" id="UP001630127"/>
    </source>
</evidence>
<dbReference type="Proteomes" id="UP001630127">
    <property type="component" value="Unassembled WGS sequence"/>
</dbReference>
<feature type="coiled-coil region" evidence="1">
    <location>
        <begin position="23"/>
        <end position="50"/>
    </location>
</feature>
<protein>
    <submittedName>
        <fullName evidence="2">Uncharacterized protein</fullName>
    </submittedName>
</protein>
<dbReference type="EMBL" id="JBJUIK010000011">
    <property type="protein sequence ID" value="KAL3513264.1"/>
    <property type="molecule type" value="Genomic_DNA"/>
</dbReference>
<comment type="caution">
    <text evidence="2">The sequence shown here is derived from an EMBL/GenBank/DDBJ whole genome shotgun (WGS) entry which is preliminary data.</text>
</comment>
<organism evidence="2 3">
    <name type="scientific">Cinchona calisaya</name>
    <dbReference type="NCBI Taxonomy" id="153742"/>
    <lineage>
        <taxon>Eukaryota</taxon>
        <taxon>Viridiplantae</taxon>
        <taxon>Streptophyta</taxon>
        <taxon>Embryophyta</taxon>
        <taxon>Tracheophyta</taxon>
        <taxon>Spermatophyta</taxon>
        <taxon>Magnoliopsida</taxon>
        <taxon>eudicotyledons</taxon>
        <taxon>Gunneridae</taxon>
        <taxon>Pentapetalae</taxon>
        <taxon>asterids</taxon>
        <taxon>lamiids</taxon>
        <taxon>Gentianales</taxon>
        <taxon>Rubiaceae</taxon>
        <taxon>Cinchonoideae</taxon>
        <taxon>Cinchoneae</taxon>
        <taxon>Cinchona</taxon>
    </lineage>
</organism>
<name>A0ABD2Z3F9_9GENT</name>